<keyword evidence="2" id="KW-1185">Reference proteome</keyword>
<dbReference type="EMBL" id="CP017111">
    <property type="protein sequence ID" value="AOO64919.1"/>
    <property type="molecule type" value="Genomic_DNA"/>
</dbReference>
<gene>
    <name evidence="1" type="ORF">SHALO_1139</name>
</gene>
<dbReference type="InterPro" id="IPR003749">
    <property type="entry name" value="ThiS/MoaD-like"/>
</dbReference>
<dbReference type="Proteomes" id="UP000094609">
    <property type="component" value="Chromosome"/>
</dbReference>
<dbReference type="AlphaFoldDB" id="A0A1D7TIT0"/>
<dbReference type="STRING" id="1193502.SHALO_1139"/>
<dbReference type="NCBIfam" id="TIGR01683">
    <property type="entry name" value="thiS"/>
    <property type="match status" value="1"/>
</dbReference>
<dbReference type="InterPro" id="IPR010035">
    <property type="entry name" value="Thi_S"/>
</dbReference>
<proteinExistence type="predicted"/>
<dbReference type="InterPro" id="IPR012675">
    <property type="entry name" value="Beta-grasp_dom_sf"/>
</dbReference>
<dbReference type="RefSeq" id="WP_069477750.1">
    <property type="nucleotide sequence ID" value="NZ_CP017111.1"/>
</dbReference>
<organism evidence="1 2">
    <name type="scientific">Sulfurospirillum halorespirans DSM 13726</name>
    <dbReference type="NCBI Taxonomy" id="1193502"/>
    <lineage>
        <taxon>Bacteria</taxon>
        <taxon>Pseudomonadati</taxon>
        <taxon>Campylobacterota</taxon>
        <taxon>Epsilonproteobacteria</taxon>
        <taxon>Campylobacterales</taxon>
        <taxon>Sulfurospirillaceae</taxon>
        <taxon>Sulfurospirillum</taxon>
    </lineage>
</organism>
<dbReference type="PATRIC" id="fig|1193502.14.peg.1155"/>
<dbReference type="InterPro" id="IPR016155">
    <property type="entry name" value="Mopterin_synth/thiamin_S_b"/>
</dbReference>
<evidence type="ECO:0000313" key="2">
    <source>
        <dbReference type="Proteomes" id="UP000094609"/>
    </source>
</evidence>
<dbReference type="Pfam" id="PF02597">
    <property type="entry name" value="ThiS"/>
    <property type="match status" value="1"/>
</dbReference>
<evidence type="ECO:0000313" key="1">
    <source>
        <dbReference type="EMBL" id="AOO64919.1"/>
    </source>
</evidence>
<accession>A0A1D7TIT0</accession>
<name>A0A1D7TIT0_9BACT</name>
<dbReference type="KEGG" id="shal:SHALO_1139"/>
<dbReference type="PANTHER" id="PTHR34472:SF1">
    <property type="entry name" value="SULFUR CARRIER PROTEIN THIS"/>
    <property type="match status" value="1"/>
</dbReference>
<dbReference type="CDD" id="cd00565">
    <property type="entry name" value="Ubl_ThiS"/>
    <property type="match status" value="1"/>
</dbReference>
<dbReference type="Gene3D" id="3.10.20.30">
    <property type="match status" value="1"/>
</dbReference>
<reference evidence="2" key="1">
    <citation type="submission" date="2016-08" db="EMBL/GenBank/DDBJ databases">
        <title>Complete genome sequence of the organohalide-respiring Epsilonproteobacterium Sulfurospirillum halorespirans.</title>
        <authorList>
            <person name="Goris T."/>
            <person name="Zimmermann J."/>
            <person name="Schenz B."/>
            <person name="Lemos M."/>
            <person name="Hackermueller J."/>
            <person name="Diekert G."/>
        </authorList>
    </citation>
    <scope>NUCLEOTIDE SEQUENCE [LARGE SCALE GENOMIC DNA]</scope>
    <source>
        <strain>DSM 13726</strain>
        <strain evidence="2">PCE-M2</strain>
    </source>
</reference>
<dbReference type="SUPFAM" id="SSF54285">
    <property type="entry name" value="MoaD/ThiS"/>
    <property type="match status" value="1"/>
</dbReference>
<dbReference type="PANTHER" id="PTHR34472">
    <property type="entry name" value="SULFUR CARRIER PROTEIN THIS"/>
    <property type="match status" value="1"/>
</dbReference>
<sequence length="66" mass="7256">MQLIINGEKKESGAKSIQALLDELGIESKVMAAAVNMNVVKKELWESYELNENDKVEFLQFVGGGA</sequence>
<protein>
    <submittedName>
        <fullName evidence="1">Sulfur carrier protein ThiS</fullName>
    </submittedName>
</protein>